<comment type="caution">
    <text evidence="1">The sequence shown here is derived from an EMBL/GenBank/DDBJ whole genome shotgun (WGS) entry which is preliminary data.</text>
</comment>
<reference evidence="1" key="1">
    <citation type="journal article" date="2021" name="Nat. Commun.">
        <title>Genetic determinants of endophytism in the Arabidopsis root mycobiome.</title>
        <authorList>
            <person name="Mesny F."/>
            <person name="Miyauchi S."/>
            <person name="Thiergart T."/>
            <person name="Pickel B."/>
            <person name="Atanasova L."/>
            <person name="Karlsson M."/>
            <person name="Huettel B."/>
            <person name="Barry K.W."/>
            <person name="Haridas S."/>
            <person name="Chen C."/>
            <person name="Bauer D."/>
            <person name="Andreopoulos W."/>
            <person name="Pangilinan J."/>
            <person name="LaButti K."/>
            <person name="Riley R."/>
            <person name="Lipzen A."/>
            <person name="Clum A."/>
            <person name="Drula E."/>
            <person name="Henrissat B."/>
            <person name="Kohler A."/>
            <person name="Grigoriev I.V."/>
            <person name="Martin F.M."/>
            <person name="Hacquard S."/>
        </authorList>
    </citation>
    <scope>NUCLEOTIDE SEQUENCE</scope>
    <source>
        <strain evidence="1">MPI-CAGE-AT-0147</strain>
    </source>
</reference>
<gene>
    <name evidence="1" type="ORF">EDB81DRAFT_767212</name>
</gene>
<dbReference type="OrthoDB" id="5409186at2759"/>
<organism evidence="1 2">
    <name type="scientific">Dactylonectria macrodidyma</name>
    <dbReference type="NCBI Taxonomy" id="307937"/>
    <lineage>
        <taxon>Eukaryota</taxon>
        <taxon>Fungi</taxon>
        <taxon>Dikarya</taxon>
        <taxon>Ascomycota</taxon>
        <taxon>Pezizomycotina</taxon>
        <taxon>Sordariomycetes</taxon>
        <taxon>Hypocreomycetidae</taxon>
        <taxon>Hypocreales</taxon>
        <taxon>Nectriaceae</taxon>
        <taxon>Dactylonectria</taxon>
    </lineage>
</organism>
<dbReference type="Proteomes" id="UP000738349">
    <property type="component" value="Unassembled WGS sequence"/>
</dbReference>
<keyword evidence="2" id="KW-1185">Reference proteome</keyword>
<evidence type="ECO:0000313" key="2">
    <source>
        <dbReference type="Proteomes" id="UP000738349"/>
    </source>
</evidence>
<dbReference type="EMBL" id="JAGMUV010000028">
    <property type="protein sequence ID" value="KAH7117408.1"/>
    <property type="molecule type" value="Genomic_DNA"/>
</dbReference>
<sequence>MKLFSTLVRVGLASTSVAQMAGQSAVFLVGRGLGGLEERQGECGEGTTCETACGPEWRTCAMEPWCYNPNIHVCCSGGFSCDKGWYCATTESGPGCCKNGISLEQCGATATLPTVPLPVSTQGPSTSTISPQAPKSSATVTTSLASVITTSLASVVTAGAGKNTEVGASAAIGGVAALLLAA</sequence>
<evidence type="ECO:0000313" key="1">
    <source>
        <dbReference type="EMBL" id="KAH7117408.1"/>
    </source>
</evidence>
<protein>
    <submittedName>
        <fullName evidence="1">Prp 4</fullName>
    </submittedName>
</protein>
<name>A0A9P9IDA4_9HYPO</name>
<proteinExistence type="predicted"/>
<dbReference type="AlphaFoldDB" id="A0A9P9IDA4"/>
<accession>A0A9P9IDA4</accession>